<evidence type="ECO:0000313" key="8">
    <source>
        <dbReference type="Proteomes" id="UP001558613"/>
    </source>
</evidence>
<keyword evidence="4" id="KW-1015">Disulfide bond</keyword>
<dbReference type="PRINTS" id="PR00722">
    <property type="entry name" value="CHYMOTRYPSIN"/>
</dbReference>
<dbReference type="SMART" id="SM00020">
    <property type="entry name" value="Tryp_SPc"/>
    <property type="match status" value="1"/>
</dbReference>
<dbReference type="Pfam" id="PF00089">
    <property type="entry name" value="Trypsin"/>
    <property type="match status" value="1"/>
</dbReference>
<dbReference type="Proteomes" id="UP001558613">
    <property type="component" value="Unassembled WGS sequence"/>
</dbReference>
<dbReference type="CDD" id="cd00190">
    <property type="entry name" value="Tryp_SPc"/>
    <property type="match status" value="1"/>
</dbReference>
<gene>
    <name evidence="7" type="ORF">QQF64_024543</name>
</gene>
<feature type="signal peptide" evidence="5">
    <location>
        <begin position="1"/>
        <end position="21"/>
    </location>
</feature>
<keyword evidence="1" id="KW-0645">Protease</keyword>
<dbReference type="EMBL" id="JAYMGO010000003">
    <property type="protein sequence ID" value="KAL1277870.1"/>
    <property type="molecule type" value="Genomic_DNA"/>
</dbReference>
<evidence type="ECO:0000256" key="4">
    <source>
        <dbReference type="ARBA" id="ARBA00023157"/>
    </source>
</evidence>
<keyword evidence="3" id="KW-0720">Serine protease</keyword>
<dbReference type="InterPro" id="IPR001314">
    <property type="entry name" value="Peptidase_S1A"/>
</dbReference>
<evidence type="ECO:0000259" key="6">
    <source>
        <dbReference type="PROSITE" id="PS50240"/>
    </source>
</evidence>
<dbReference type="InterPro" id="IPR043504">
    <property type="entry name" value="Peptidase_S1_PA_chymotrypsin"/>
</dbReference>
<keyword evidence="2" id="KW-0378">Hydrolase</keyword>
<feature type="domain" description="Peptidase S1" evidence="6">
    <location>
        <begin position="35"/>
        <end position="267"/>
    </location>
</feature>
<keyword evidence="5" id="KW-0732">Signal</keyword>
<reference evidence="7 8" key="1">
    <citation type="submission" date="2023-09" db="EMBL/GenBank/DDBJ databases">
        <authorList>
            <person name="Wang M."/>
        </authorList>
    </citation>
    <scope>NUCLEOTIDE SEQUENCE [LARGE SCALE GENOMIC DNA]</scope>
    <source>
        <strain evidence="7">GT-2023</strain>
        <tissue evidence="7">Liver</tissue>
    </source>
</reference>
<dbReference type="InterPro" id="IPR001254">
    <property type="entry name" value="Trypsin_dom"/>
</dbReference>
<proteinExistence type="predicted"/>
<comment type="caution">
    <text evidence="7">The sequence shown here is derived from an EMBL/GenBank/DDBJ whole genome shotgun (WGS) entry which is preliminary data.</text>
</comment>
<name>A0ABR3NMS1_9TELE</name>
<dbReference type="PANTHER" id="PTHR24252">
    <property type="entry name" value="ACROSIN-RELATED"/>
    <property type="match status" value="1"/>
</dbReference>
<evidence type="ECO:0000256" key="1">
    <source>
        <dbReference type="ARBA" id="ARBA00022670"/>
    </source>
</evidence>
<evidence type="ECO:0000313" key="7">
    <source>
        <dbReference type="EMBL" id="KAL1277870.1"/>
    </source>
</evidence>
<organism evidence="7 8">
    <name type="scientific">Cirrhinus molitorella</name>
    <name type="common">mud carp</name>
    <dbReference type="NCBI Taxonomy" id="172907"/>
    <lineage>
        <taxon>Eukaryota</taxon>
        <taxon>Metazoa</taxon>
        <taxon>Chordata</taxon>
        <taxon>Craniata</taxon>
        <taxon>Vertebrata</taxon>
        <taxon>Euteleostomi</taxon>
        <taxon>Actinopterygii</taxon>
        <taxon>Neopterygii</taxon>
        <taxon>Teleostei</taxon>
        <taxon>Ostariophysi</taxon>
        <taxon>Cypriniformes</taxon>
        <taxon>Cyprinidae</taxon>
        <taxon>Labeoninae</taxon>
        <taxon>Labeonini</taxon>
        <taxon>Cirrhinus</taxon>
    </lineage>
</organism>
<accession>A0ABR3NMS1</accession>
<dbReference type="SUPFAM" id="SSF50494">
    <property type="entry name" value="Trypsin-like serine proteases"/>
    <property type="match status" value="1"/>
</dbReference>
<protein>
    <recommendedName>
        <fullName evidence="6">Peptidase S1 domain-containing protein</fullName>
    </recommendedName>
</protein>
<evidence type="ECO:0000256" key="5">
    <source>
        <dbReference type="SAM" id="SignalP"/>
    </source>
</evidence>
<feature type="chain" id="PRO_5047011622" description="Peptidase S1 domain-containing protein" evidence="5">
    <location>
        <begin position="22"/>
        <end position="302"/>
    </location>
</feature>
<dbReference type="PANTHER" id="PTHR24252:SF8">
    <property type="entry name" value="ACROSIN"/>
    <property type="match status" value="1"/>
</dbReference>
<sequence>MLRLAVCVAGVLLLNIAGSFGQLDVCGRTPLNPKIVGGQNAAEGSWPWQASINFILNGGLVCGGSLINKDWVLTAAQCFRELTTSTTVIYLGRHQQIGVNSHEITRTVNQIVIHPRYNPDNFANDIALVKLSSSVTFNDYISPVCLAADGSTFAEGTQSWITGWGKLNFGDNTIPNTLQEVKIPVVSNTYCKSLYGSSFTDNMMCAGPTEGGKGLCQGDGGGPMVIKDSKWIQSGIMIFSVECAAPKHPGGYTRVSKYQNWINSVIGSDQPGFLYSSGFRGSTSLPLFSLSLIFPLIFSLFC</sequence>
<evidence type="ECO:0000256" key="3">
    <source>
        <dbReference type="ARBA" id="ARBA00022825"/>
    </source>
</evidence>
<dbReference type="PROSITE" id="PS50240">
    <property type="entry name" value="TRYPSIN_DOM"/>
    <property type="match status" value="1"/>
</dbReference>
<dbReference type="Gene3D" id="2.40.10.10">
    <property type="entry name" value="Trypsin-like serine proteases"/>
    <property type="match status" value="1"/>
</dbReference>
<evidence type="ECO:0000256" key="2">
    <source>
        <dbReference type="ARBA" id="ARBA00022801"/>
    </source>
</evidence>
<dbReference type="InterPro" id="IPR009003">
    <property type="entry name" value="Peptidase_S1_PA"/>
</dbReference>
<keyword evidence="8" id="KW-1185">Reference proteome</keyword>